<dbReference type="UniPathway" id="UPA00138"/>
<feature type="active site" evidence="7">
    <location>
        <position position="385"/>
    </location>
</feature>
<keyword evidence="4 7" id="KW-0324">Glycolysis</keyword>
<evidence type="ECO:0000313" key="10">
    <source>
        <dbReference type="Proteomes" id="UP000028252"/>
    </source>
</evidence>
<dbReference type="EC" id="5.3.1.9" evidence="7"/>
<organism evidence="9 10">
    <name type="scientific">Marinobacterium lacunae</name>
    <dbReference type="NCBI Taxonomy" id="1232683"/>
    <lineage>
        <taxon>Bacteria</taxon>
        <taxon>Pseudomonadati</taxon>
        <taxon>Pseudomonadota</taxon>
        <taxon>Gammaproteobacteria</taxon>
        <taxon>Oceanospirillales</taxon>
        <taxon>Oceanospirillaceae</taxon>
        <taxon>Marinobacterium</taxon>
    </lineage>
</organism>
<sequence>MNPDTCWSDLRDAAQSLKSRHLSELLSDPGRFDTLTFEHDGLLLDLSRQRLLPETLDQLVALAESCELQQKIDALVSGEPVNSTEGRAALHTALRTPAGKSLNVNGRDVIAGVQATLTKMESLVATLHSGQWRGYSGEAIDTVVNIGVGGSDLGPLMTCRALSEYKPDAAQGIELHFVSSMDGSQLSGLLRTLNPATTLFVLSSKSFTTIDTLANAETARQWLIDASGLSVDVILRHHFIGITAQPEKASEWGIPSQNQLLFWDWTGGRYSMWSAIGLPIAISIGMNGFRQLLAGAHSIDSHFHQAPLRENLPVLLALVGIWNINLLDIHAHAILPYDGRLAHLPAYLEQLEMESNGKSVRLDGSETNGHTCPVLWGEIGPNAQHAFYQLLHQGTESVMCDFIVPAKRYTDRSTSLQQQHRLALANCLAQARVLALGDKALDEESAASAPPWKRYRGNQPSTVILLDELTPYALGQLIAIYEHKVYTQAVIWGINPFDQWGVELGKKMATAMLDELDKAQQSDTLDSATLGLLKRINTLREKG</sequence>
<dbReference type="PANTHER" id="PTHR11469:SF1">
    <property type="entry name" value="GLUCOSE-6-PHOSPHATE ISOMERASE"/>
    <property type="match status" value="1"/>
</dbReference>
<dbReference type="STRING" id="1232683.ADIMK_1503"/>
<dbReference type="Gene3D" id="3.40.50.10490">
    <property type="entry name" value="Glucose-6-phosphate isomerase like protein, domain 1"/>
    <property type="match status" value="2"/>
</dbReference>
<dbReference type="NCBIfam" id="NF001211">
    <property type="entry name" value="PRK00179.1"/>
    <property type="match status" value="1"/>
</dbReference>
<name>A0A081G0F2_9GAMM</name>
<evidence type="ECO:0000256" key="3">
    <source>
        <dbReference type="ARBA" id="ARBA00022432"/>
    </source>
</evidence>
<dbReference type="Pfam" id="PF00342">
    <property type="entry name" value="PGI"/>
    <property type="match status" value="1"/>
</dbReference>
<dbReference type="InterPro" id="IPR046348">
    <property type="entry name" value="SIS_dom_sf"/>
</dbReference>
<dbReference type="eggNOG" id="COG0166">
    <property type="taxonomic scope" value="Bacteria"/>
</dbReference>
<evidence type="ECO:0000256" key="2">
    <source>
        <dbReference type="ARBA" id="ARBA00006604"/>
    </source>
</evidence>
<evidence type="ECO:0000313" key="9">
    <source>
        <dbReference type="EMBL" id="KEA64257.1"/>
    </source>
</evidence>
<comment type="subcellular location">
    <subcellularLocation>
        <location evidence="7">Cytoplasm</location>
    </subcellularLocation>
</comment>
<reference evidence="9 10" key="1">
    <citation type="submission" date="2014-04" db="EMBL/GenBank/DDBJ databases">
        <title>Marinobacterium kochiensis sp. nov., isolated from sediment sample collected from Kochi backwaters in Kerala, India.</title>
        <authorList>
            <person name="Singh A."/>
            <person name="Pinnaka A.K."/>
        </authorList>
    </citation>
    <scope>NUCLEOTIDE SEQUENCE [LARGE SCALE GENOMIC DNA]</scope>
    <source>
        <strain evidence="9 10">AK27</strain>
    </source>
</reference>
<dbReference type="GO" id="GO:0097367">
    <property type="term" value="F:carbohydrate derivative binding"/>
    <property type="evidence" value="ECO:0007669"/>
    <property type="project" value="InterPro"/>
</dbReference>
<dbReference type="SUPFAM" id="SSF53697">
    <property type="entry name" value="SIS domain"/>
    <property type="match status" value="1"/>
</dbReference>
<dbReference type="GO" id="GO:0004347">
    <property type="term" value="F:glucose-6-phosphate isomerase activity"/>
    <property type="evidence" value="ECO:0007669"/>
    <property type="project" value="UniProtKB-UniRule"/>
</dbReference>
<keyword evidence="7" id="KW-0963">Cytoplasm</keyword>
<evidence type="ECO:0000256" key="7">
    <source>
        <dbReference type="HAMAP-Rule" id="MF_00473"/>
    </source>
</evidence>
<dbReference type="AlphaFoldDB" id="A0A081G0F2"/>
<dbReference type="PANTHER" id="PTHR11469">
    <property type="entry name" value="GLUCOSE-6-PHOSPHATE ISOMERASE"/>
    <property type="match status" value="1"/>
</dbReference>
<evidence type="ECO:0000256" key="5">
    <source>
        <dbReference type="ARBA" id="ARBA00023235"/>
    </source>
</evidence>
<dbReference type="GO" id="GO:0006096">
    <property type="term" value="P:glycolytic process"/>
    <property type="evidence" value="ECO:0007669"/>
    <property type="project" value="UniProtKB-UniRule"/>
</dbReference>
<dbReference type="OrthoDB" id="140919at2"/>
<dbReference type="GO" id="GO:0048029">
    <property type="term" value="F:monosaccharide binding"/>
    <property type="evidence" value="ECO:0007669"/>
    <property type="project" value="TreeGrafter"/>
</dbReference>
<dbReference type="GO" id="GO:0006094">
    <property type="term" value="P:gluconeogenesis"/>
    <property type="evidence" value="ECO:0007669"/>
    <property type="project" value="UniProtKB-UniRule"/>
</dbReference>
<dbReference type="InterPro" id="IPR018189">
    <property type="entry name" value="Phosphoglucose_isomerase_CS"/>
</dbReference>
<dbReference type="CDD" id="cd05016">
    <property type="entry name" value="SIS_PGI_2"/>
    <property type="match status" value="1"/>
</dbReference>
<dbReference type="GO" id="GO:0005829">
    <property type="term" value="C:cytosol"/>
    <property type="evidence" value="ECO:0007669"/>
    <property type="project" value="TreeGrafter"/>
</dbReference>
<comment type="caution">
    <text evidence="9">The sequence shown here is derived from an EMBL/GenBank/DDBJ whole genome shotgun (WGS) entry which is preliminary data.</text>
</comment>
<feature type="active site" description="Proton donor" evidence="7">
    <location>
        <position position="354"/>
    </location>
</feature>
<dbReference type="UniPathway" id="UPA00109">
    <property type="reaction ID" value="UER00181"/>
</dbReference>
<dbReference type="Gene3D" id="1.10.1390.10">
    <property type="match status" value="1"/>
</dbReference>
<dbReference type="InterPro" id="IPR035482">
    <property type="entry name" value="SIS_PGI_2"/>
</dbReference>
<comment type="catalytic activity">
    <reaction evidence="6 7 8">
        <text>alpha-D-glucose 6-phosphate = beta-D-fructose 6-phosphate</text>
        <dbReference type="Rhea" id="RHEA:11816"/>
        <dbReference type="ChEBI" id="CHEBI:57634"/>
        <dbReference type="ChEBI" id="CHEBI:58225"/>
        <dbReference type="EC" id="5.3.1.9"/>
    </reaction>
</comment>
<dbReference type="EMBL" id="JMQN01000018">
    <property type="protein sequence ID" value="KEA64257.1"/>
    <property type="molecule type" value="Genomic_DNA"/>
</dbReference>
<dbReference type="InterPro" id="IPR023096">
    <property type="entry name" value="G6P_Isomerase_C"/>
</dbReference>
<keyword evidence="3 7" id="KW-0312">Gluconeogenesis</keyword>
<keyword evidence="10" id="KW-1185">Reference proteome</keyword>
<evidence type="ECO:0000256" key="4">
    <source>
        <dbReference type="ARBA" id="ARBA00023152"/>
    </source>
</evidence>
<dbReference type="RefSeq" id="WP_036185768.1">
    <property type="nucleotide sequence ID" value="NZ_JMQN01000018.1"/>
</dbReference>
<feature type="active site" evidence="7">
    <location>
        <position position="506"/>
    </location>
</feature>
<evidence type="ECO:0000256" key="8">
    <source>
        <dbReference type="RuleBase" id="RU000612"/>
    </source>
</evidence>
<dbReference type="PROSITE" id="PS00174">
    <property type="entry name" value="P_GLUCOSE_ISOMERASE_2"/>
    <property type="match status" value="1"/>
</dbReference>
<dbReference type="CDD" id="cd05015">
    <property type="entry name" value="SIS_PGI_1"/>
    <property type="match status" value="1"/>
</dbReference>
<dbReference type="GO" id="GO:0051156">
    <property type="term" value="P:glucose 6-phosphate metabolic process"/>
    <property type="evidence" value="ECO:0007669"/>
    <property type="project" value="TreeGrafter"/>
</dbReference>
<evidence type="ECO:0000256" key="6">
    <source>
        <dbReference type="ARBA" id="ARBA00029321"/>
    </source>
</evidence>
<proteinExistence type="inferred from homology"/>
<comment type="similarity">
    <text evidence="2 7 8">Belongs to the GPI family.</text>
</comment>
<comment type="pathway">
    <text evidence="1 7 8">Carbohydrate degradation; glycolysis; D-glyceraldehyde 3-phosphate and glycerone phosphate from D-glucose: step 2/4.</text>
</comment>
<dbReference type="InterPro" id="IPR001672">
    <property type="entry name" value="G6P_Isomerase"/>
</dbReference>
<dbReference type="Proteomes" id="UP000028252">
    <property type="component" value="Unassembled WGS sequence"/>
</dbReference>
<keyword evidence="5 7" id="KW-0413">Isomerase</keyword>
<comment type="function">
    <text evidence="7">Catalyzes the reversible isomerization of glucose-6-phosphate to fructose-6-phosphate.</text>
</comment>
<comment type="pathway">
    <text evidence="7">Carbohydrate biosynthesis; gluconeogenesis.</text>
</comment>
<dbReference type="PATRIC" id="fig|1232683.4.peg.1482"/>
<dbReference type="HAMAP" id="MF_00473">
    <property type="entry name" value="G6P_isomerase"/>
    <property type="match status" value="1"/>
</dbReference>
<accession>A0A081G0F2</accession>
<dbReference type="PROSITE" id="PS51463">
    <property type="entry name" value="P_GLUCOSE_ISOMERASE_3"/>
    <property type="match status" value="1"/>
</dbReference>
<gene>
    <name evidence="7" type="primary">pgi</name>
    <name evidence="9" type="ORF">ADIMK_1503</name>
</gene>
<dbReference type="InterPro" id="IPR035476">
    <property type="entry name" value="SIS_PGI_1"/>
</dbReference>
<evidence type="ECO:0000256" key="1">
    <source>
        <dbReference type="ARBA" id="ARBA00004926"/>
    </source>
</evidence>
<protein>
    <recommendedName>
        <fullName evidence="7">Glucose-6-phosphate isomerase</fullName>
        <shortName evidence="7">GPI</shortName>
        <ecNumber evidence="7">5.3.1.9</ecNumber>
    </recommendedName>
    <alternativeName>
        <fullName evidence="7">Phosphoglucose isomerase</fullName>
        <shortName evidence="7">PGI</shortName>
    </alternativeName>
    <alternativeName>
        <fullName evidence="7">Phosphohexose isomerase</fullName>
        <shortName evidence="7">PHI</shortName>
    </alternativeName>
</protein>
<dbReference type="PRINTS" id="PR00662">
    <property type="entry name" value="G6PISOMERASE"/>
</dbReference>